<reference evidence="1" key="1">
    <citation type="submission" date="2018-07" db="EMBL/GenBank/DDBJ databases">
        <authorList>
            <person name="Quirk P.G."/>
            <person name="Krulwich T.A."/>
        </authorList>
    </citation>
    <scope>NUCLEOTIDE SEQUENCE</scope>
</reference>
<dbReference type="EMBL" id="MH588545">
    <property type="protein sequence ID" value="AXQ68984.1"/>
    <property type="molecule type" value="Genomic_DNA"/>
</dbReference>
<organism evidence="1 2">
    <name type="scientific">Caulobacter phage CcrPW</name>
    <dbReference type="NCBI Taxonomy" id="2283271"/>
    <lineage>
        <taxon>Viruses</taxon>
        <taxon>Duplodnaviria</taxon>
        <taxon>Heunggongvirae</taxon>
        <taxon>Uroviricota</taxon>
        <taxon>Caudoviricetes</taxon>
        <taxon>Jeanschmidtviridae</taxon>
        <taxon>Colossusvirus</taxon>
        <taxon>Colossusvirus PW</taxon>
    </lineage>
</organism>
<name>A0A385EAT9_9CAUD</name>
<evidence type="ECO:0000313" key="2">
    <source>
        <dbReference type="Proteomes" id="UP000259026"/>
    </source>
</evidence>
<sequence length="56" mass="6186">MNAVVAAGATGAWAARNAQLDRAHPNYEESREARADIWYAMILAVLGIIVVAWMNW</sequence>
<keyword evidence="2" id="KW-1185">Reference proteome</keyword>
<gene>
    <name evidence="1" type="ORF">CcrPW_gp445</name>
</gene>
<accession>A0A385EAT9</accession>
<proteinExistence type="predicted"/>
<dbReference type="Proteomes" id="UP000259026">
    <property type="component" value="Segment"/>
</dbReference>
<evidence type="ECO:0000313" key="1">
    <source>
        <dbReference type="EMBL" id="AXQ68984.1"/>
    </source>
</evidence>
<protein>
    <submittedName>
        <fullName evidence="1">Uncharacterized protein</fullName>
    </submittedName>
</protein>
<reference evidence="1" key="2">
    <citation type="submission" date="2018-09" db="EMBL/GenBank/DDBJ databases">
        <title>Giant CbK-like Caulobacter bacteriophages have genetically divergent genomes.</title>
        <authorList>
            <person name="Wilson K."/>
            <person name="Ely B."/>
        </authorList>
    </citation>
    <scope>NUCLEOTIDE SEQUENCE [LARGE SCALE GENOMIC DNA]</scope>
</reference>